<sequence>MLAYTFNSQVIDIQEKANGQDIEFHIQLYGDTLDDKLKEIQYHFEQNRVLTDVLFYAFPNHKYQFIVRQDFYNDFILALMKLRLLQSVEWK</sequence>
<comment type="caution">
    <text evidence="1">The sequence shown here is derived from an EMBL/GenBank/DDBJ whole genome shotgun (WGS) entry which is preliminary data.</text>
</comment>
<proteinExistence type="predicted"/>
<keyword evidence="2" id="KW-1185">Reference proteome</keyword>
<accession>A0A926KQN4</accession>
<protein>
    <submittedName>
        <fullName evidence="1">Uncharacterized protein</fullName>
    </submittedName>
</protein>
<dbReference type="EMBL" id="JACVVD010000007">
    <property type="protein sequence ID" value="MBD0382292.1"/>
    <property type="molecule type" value="Genomic_DNA"/>
</dbReference>
<evidence type="ECO:0000313" key="1">
    <source>
        <dbReference type="EMBL" id="MBD0382292.1"/>
    </source>
</evidence>
<name>A0A926KQN4_9BACL</name>
<gene>
    <name evidence="1" type="ORF">ICC18_19430</name>
</gene>
<reference evidence="1" key="1">
    <citation type="submission" date="2020-09" db="EMBL/GenBank/DDBJ databases">
        <title>Draft Genome Sequence of Paenibacillus sp. WST5.</title>
        <authorList>
            <person name="Bao Z."/>
        </authorList>
    </citation>
    <scope>NUCLEOTIDE SEQUENCE</scope>
    <source>
        <strain evidence="1">WST5</strain>
    </source>
</reference>
<organism evidence="1 2">
    <name type="scientific">Paenibacillus sedimenti</name>
    <dbReference type="NCBI Taxonomy" id="2770274"/>
    <lineage>
        <taxon>Bacteria</taxon>
        <taxon>Bacillati</taxon>
        <taxon>Bacillota</taxon>
        <taxon>Bacilli</taxon>
        <taxon>Bacillales</taxon>
        <taxon>Paenibacillaceae</taxon>
        <taxon>Paenibacillus</taxon>
    </lineage>
</organism>
<dbReference type="RefSeq" id="WP_188176090.1">
    <property type="nucleotide sequence ID" value="NZ_JACVVD010000007.1"/>
</dbReference>
<evidence type="ECO:0000313" key="2">
    <source>
        <dbReference type="Proteomes" id="UP000650466"/>
    </source>
</evidence>
<dbReference type="Proteomes" id="UP000650466">
    <property type="component" value="Unassembled WGS sequence"/>
</dbReference>
<dbReference type="AlphaFoldDB" id="A0A926KQN4"/>